<evidence type="ECO:0000313" key="1">
    <source>
        <dbReference type="EMBL" id="KAJ2771412.1"/>
    </source>
</evidence>
<feature type="non-terminal residue" evidence="1">
    <location>
        <position position="1369"/>
    </location>
</feature>
<keyword evidence="2" id="KW-1185">Reference proteome</keyword>
<reference evidence="1" key="1">
    <citation type="submission" date="2022-07" db="EMBL/GenBank/DDBJ databases">
        <title>Phylogenomic reconstructions and comparative analyses of Kickxellomycotina fungi.</title>
        <authorList>
            <person name="Reynolds N.K."/>
            <person name="Stajich J.E."/>
            <person name="Barry K."/>
            <person name="Grigoriev I.V."/>
            <person name="Crous P."/>
            <person name="Smith M.E."/>
        </authorList>
    </citation>
    <scope>NUCLEOTIDE SEQUENCE</scope>
    <source>
        <strain evidence="1">CBS 109366</strain>
    </source>
</reference>
<name>A0ACC1K1D6_9FUNG</name>
<accession>A0ACC1K1D6</accession>
<organism evidence="1 2">
    <name type="scientific">Coemansia nantahalensis</name>
    <dbReference type="NCBI Taxonomy" id="2789366"/>
    <lineage>
        <taxon>Eukaryota</taxon>
        <taxon>Fungi</taxon>
        <taxon>Fungi incertae sedis</taxon>
        <taxon>Zoopagomycota</taxon>
        <taxon>Kickxellomycotina</taxon>
        <taxon>Kickxellomycetes</taxon>
        <taxon>Kickxellales</taxon>
        <taxon>Kickxellaceae</taxon>
        <taxon>Coemansia</taxon>
    </lineage>
</organism>
<dbReference type="EMBL" id="JANBUJ010000540">
    <property type="protein sequence ID" value="KAJ2771412.1"/>
    <property type="molecule type" value="Genomic_DNA"/>
</dbReference>
<sequence>MPPRKATTRKGAADASKKAGSRGAKPKASEASTAAGGEAVAGTARQIFTPLFGRKYTRAVVDVPTTPGRVAGRVAVSRTPFTAKRAIADYEAERDPIKTFVRLKPADPAVFAGALPKSLLQVVSDKEVEIVRGVLADDAVCERYLFAGVLPSLARQPRVFEVCGLPVVADLFAGYNTLLFTYGITNSGKTHTVQGTPASPGLLPRCVKAILDVLDARGLQGDFPIRPRYATQVEYCSDPRVVAPTFRIAPGEDAWVAGLDLDDALASPRVAEMVRRLDDEGDAGQWAYQLYVSYFEVYNEMVYDLLDLGTLTTVHVKAAGADDAAATPGRSRGRGRGRRTAGGRGRRGGLPAADDPDDPLSMSAAQIAGLARTALLLRSEGGRGNEAFVEGVTEVRVRSVRDLVRILIHGQMRRSVHATGLNAGSSRSHALFQAKLVRVRRDAGIAPMAAVPAAAQASVRTLTVVDLAGSERAKRTLTHGDRLAEAGKINVSLMTLKKCLDVRRYNASADHPLADPQLVPYNESKVTRLFQPAFEGGAKTIMVVCIDPYEHVLPDPAGPRRASAAAAAAAAASAQSLAEAKNVLDFARVASSLVTRVRRVDDPPPVRPSAPASPTRAGRGAPPAGPLVASDNEEEEDEVFFDTQLARAGAHARKRSGSALRVDVGVQTDESHEAAAAAAVTAKRQRKDLGGDWQHPSPVPAAAAVASPRIPARPAAAQPAAAAAGAAEPPSDAWGALTHSSSFSFEVAAGQGAPLQLTQALAAGGESQREVQRLRDALASTQARLGAVSSEKEAEADALVAYADALEAAAGELRQKYVAAQERVLRIEEETRAETSRFFLRKIAQLQEAAADRLADELALSEIKSAHKLDILSRLRTMRGLGESDEDEDGDGANPAEVPTVSPRTALRRAVSRAASKKANKFTSVSAGENREISNLRALVESLEAQVSSQITQLEMIGQARSADRSRNEALEAALVDANGRAAGLEARLLRLSSAHSAEAELAITRAHERERAEFLAQITMLKAQLRESETHSMRARRQWETQELLPVQERMRMMMTNASAAAAAAAIPGGGSDLAEGLQRAEKERDEAWEWWTREQERNSQLCAQNDVLMREIRHLRGQLGERRAQEVVVHAESMSDSDDDSFCKVSLKSIDELSAINGGNPIGATIMDAAPSQTSFGASVISGAKPLASLDRVLSKGRVLHRNLNPRSFASASARDLAEVAGGLSPTRLSPTAAADKRAGRAKRVVSRVIQNLAPGNARHRRAAADPSRPYMAGRFATTDTAVGNYAKEIFEFDDGRSRGNTLESVDAADPQQSRVRSIVYSGPMIKHATGGVSVTFTSQEVHDLELGTDAAIPEEDAEAVAAADGD</sequence>
<dbReference type="Proteomes" id="UP001140234">
    <property type="component" value="Unassembled WGS sequence"/>
</dbReference>
<protein>
    <submittedName>
        <fullName evidence="1">Uncharacterized protein</fullName>
    </submittedName>
</protein>
<comment type="caution">
    <text evidence="1">The sequence shown here is derived from an EMBL/GenBank/DDBJ whole genome shotgun (WGS) entry which is preliminary data.</text>
</comment>
<gene>
    <name evidence="1" type="ORF">IWQ57_002226</name>
</gene>
<evidence type="ECO:0000313" key="2">
    <source>
        <dbReference type="Proteomes" id="UP001140234"/>
    </source>
</evidence>
<proteinExistence type="predicted"/>